<keyword evidence="3" id="KW-1185">Reference proteome</keyword>
<feature type="coiled-coil region" evidence="1">
    <location>
        <begin position="88"/>
        <end position="115"/>
    </location>
</feature>
<evidence type="ECO:0000256" key="1">
    <source>
        <dbReference type="SAM" id="Coils"/>
    </source>
</evidence>
<dbReference type="RefSeq" id="WP_171702246.1">
    <property type="nucleotide sequence ID" value="NZ_JABFHI010000003.1"/>
</dbReference>
<evidence type="ECO:0000313" key="3">
    <source>
        <dbReference type="Proteomes" id="UP000588806"/>
    </source>
</evidence>
<keyword evidence="1" id="KW-0175">Coiled coil</keyword>
<dbReference type="AlphaFoldDB" id="A0A7Y3TX81"/>
<dbReference type="Proteomes" id="UP000588806">
    <property type="component" value="Unassembled WGS sequence"/>
</dbReference>
<accession>A0A7Y3TX81</accession>
<name>A0A7Y3TX81_9GAMM</name>
<sequence length="125" mass="13746">MRTNVSSNAVISLPQAMAHSGDILTAAQKLASAVHKARKKRLEEEQARELAERLRHEVREAIKALPEGDYSGHLHIEKTIQRELVKANNDVDRAIDGANRQAEKSEQAYADLLAVLLNSRAGQSG</sequence>
<protein>
    <submittedName>
        <fullName evidence="2">Uncharacterized protein</fullName>
    </submittedName>
</protein>
<proteinExistence type="predicted"/>
<dbReference type="EMBL" id="JABFHI010000003">
    <property type="protein sequence ID" value="NOG31775.1"/>
    <property type="molecule type" value="Genomic_DNA"/>
</dbReference>
<gene>
    <name evidence="2" type="ORF">HLB35_08335</name>
</gene>
<organism evidence="2 3">
    <name type="scientific">Vreelandella azerica</name>
    <dbReference type="NCBI Taxonomy" id="2732867"/>
    <lineage>
        <taxon>Bacteria</taxon>
        <taxon>Pseudomonadati</taxon>
        <taxon>Pseudomonadota</taxon>
        <taxon>Gammaproteobacteria</taxon>
        <taxon>Oceanospirillales</taxon>
        <taxon>Halomonadaceae</taxon>
        <taxon>Vreelandella</taxon>
    </lineage>
</organism>
<reference evidence="2 3" key="2">
    <citation type="submission" date="2020-06" db="EMBL/GenBank/DDBJ databases">
        <title>Halomonas songnenensis sp. nov., a moderately halophilic bacterium isolated from saline and alkaline soils.</title>
        <authorList>
            <person name="Jiang J."/>
            <person name="Pan Y."/>
        </authorList>
    </citation>
    <scope>NUCLEOTIDE SEQUENCE [LARGE SCALE GENOMIC DNA]</scope>
    <source>
        <strain evidence="2 3">TBZ9</strain>
    </source>
</reference>
<reference evidence="2 3" key="1">
    <citation type="submission" date="2020-05" db="EMBL/GenBank/DDBJ databases">
        <authorList>
            <person name="Ruan W."/>
            <person name="Jeon C.O."/>
            <person name="Chun B.H."/>
        </authorList>
    </citation>
    <scope>NUCLEOTIDE SEQUENCE [LARGE SCALE GENOMIC DNA]</scope>
    <source>
        <strain evidence="2 3">TBZ9</strain>
    </source>
</reference>
<evidence type="ECO:0000313" key="2">
    <source>
        <dbReference type="EMBL" id="NOG31775.1"/>
    </source>
</evidence>
<comment type="caution">
    <text evidence="2">The sequence shown here is derived from an EMBL/GenBank/DDBJ whole genome shotgun (WGS) entry which is preliminary data.</text>
</comment>
<feature type="coiled-coil region" evidence="1">
    <location>
        <begin position="37"/>
        <end position="64"/>
    </location>
</feature>